<dbReference type="InterPro" id="IPR046357">
    <property type="entry name" value="PPIase_dom_sf"/>
</dbReference>
<feature type="signal peptide" evidence="7">
    <location>
        <begin position="1"/>
        <end position="28"/>
    </location>
</feature>
<evidence type="ECO:0000313" key="10">
    <source>
        <dbReference type="Proteomes" id="UP000256269"/>
    </source>
</evidence>
<keyword evidence="3 5" id="KW-0697">Rotamase</keyword>
<name>A0A3E0HHJ9_9PSEU</name>
<evidence type="ECO:0000256" key="2">
    <source>
        <dbReference type="ARBA" id="ARBA00006577"/>
    </source>
</evidence>
<dbReference type="Proteomes" id="UP000256269">
    <property type="component" value="Unassembled WGS sequence"/>
</dbReference>
<dbReference type="RefSeq" id="WP_116176741.1">
    <property type="nucleotide sequence ID" value="NZ_CP144375.1"/>
</dbReference>
<dbReference type="Pfam" id="PF00254">
    <property type="entry name" value="FKBP_C"/>
    <property type="match status" value="1"/>
</dbReference>
<keyword evidence="7" id="KW-0732">Signal</keyword>
<feature type="chain" id="PRO_5038515031" description="Peptidyl-prolyl cis-trans isomerase" evidence="7">
    <location>
        <begin position="29"/>
        <end position="179"/>
    </location>
</feature>
<sequence length="179" mass="18042">MRKAGLAALILATLLGAAACGSSSSAGGQPSTSNTPKKACTADDVQVGGAFGAKPTITIPDSCTPPTTLLTKDLTPGTGAAVKAGDAAAVYYDLVTWSDKQEADSSWAHPPLQPFTVQPVGQASVIQGWNDGLVGLKQGGRRLLIVPPNEGYGPDGNQGIKGNETLVFVVDAVTVTPAA</sequence>
<dbReference type="OrthoDB" id="25996at2"/>
<dbReference type="PROSITE" id="PS50059">
    <property type="entry name" value="FKBP_PPIASE"/>
    <property type="match status" value="1"/>
</dbReference>
<evidence type="ECO:0000256" key="3">
    <source>
        <dbReference type="ARBA" id="ARBA00023110"/>
    </source>
</evidence>
<evidence type="ECO:0000256" key="5">
    <source>
        <dbReference type="PROSITE-ProRule" id="PRU00277"/>
    </source>
</evidence>
<evidence type="ECO:0000256" key="4">
    <source>
        <dbReference type="ARBA" id="ARBA00023235"/>
    </source>
</evidence>
<dbReference type="PANTHER" id="PTHR43811:SF19">
    <property type="entry name" value="39 KDA FK506-BINDING NUCLEAR PROTEIN"/>
    <property type="match status" value="1"/>
</dbReference>
<evidence type="ECO:0000259" key="8">
    <source>
        <dbReference type="PROSITE" id="PS50059"/>
    </source>
</evidence>
<accession>A0A3E0HHJ9</accession>
<reference evidence="9 10" key="1">
    <citation type="submission" date="2018-08" db="EMBL/GenBank/DDBJ databases">
        <title>Genomic Encyclopedia of Archaeal and Bacterial Type Strains, Phase II (KMG-II): from individual species to whole genera.</title>
        <authorList>
            <person name="Goeker M."/>
        </authorList>
    </citation>
    <scope>NUCLEOTIDE SEQUENCE [LARGE SCALE GENOMIC DNA]</scope>
    <source>
        <strain evidence="9 10">DSM 45791</strain>
    </source>
</reference>
<dbReference type="EC" id="5.2.1.8" evidence="6"/>
<protein>
    <recommendedName>
        <fullName evidence="6">Peptidyl-prolyl cis-trans isomerase</fullName>
        <ecNumber evidence="6">5.2.1.8</ecNumber>
    </recommendedName>
</protein>
<feature type="domain" description="PPIase FKBP-type" evidence="8">
    <location>
        <begin position="85"/>
        <end position="176"/>
    </location>
</feature>
<evidence type="ECO:0000313" key="9">
    <source>
        <dbReference type="EMBL" id="REH44826.1"/>
    </source>
</evidence>
<dbReference type="PANTHER" id="PTHR43811">
    <property type="entry name" value="FKBP-TYPE PEPTIDYL-PROLYL CIS-TRANS ISOMERASE FKPA"/>
    <property type="match status" value="1"/>
</dbReference>
<dbReference type="InterPro" id="IPR001179">
    <property type="entry name" value="PPIase_FKBP_dom"/>
</dbReference>
<evidence type="ECO:0000256" key="6">
    <source>
        <dbReference type="RuleBase" id="RU003915"/>
    </source>
</evidence>
<proteinExistence type="inferred from homology"/>
<comment type="similarity">
    <text evidence="2 6">Belongs to the FKBP-type PPIase family.</text>
</comment>
<evidence type="ECO:0000256" key="1">
    <source>
        <dbReference type="ARBA" id="ARBA00000971"/>
    </source>
</evidence>
<dbReference type="AlphaFoldDB" id="A0A3E0HHJ9"/>
<keyword evidence="4 5" id="KW-0413">Isomerase</keyword>
<dbReference type="GO" id="GO:0003755">
    <property type="term" value="F:peptidyl-prolyl cis-trans isomerase activity"/>
    <property type="evidence" value="ECO:0007669"/>
    <property type="project" value="UniProtKB-UniRule"/>
</dbReference>
<comment type="catalytic activity">
    <reaction evidence="1 5 6">
        <text>[protein]-peptidylproline (omega=180) = [protein]-peptidylproline (omega=0)</text>
        <dbReference type="Rhea" id="RHEA:16237"/>
        <dbReference type="Rhea" id="RHEA-COMP:10747"/>
        <dbReference type="Rhea" id="RHEA-COMP:10748"/>
        <dbReference type="ChEBI" id="CHEBI:83833"/>
        <dbReference type="ChEBI" id="CHEBI:83834"/>
        <dbReference type="EC" id="5.2.1.8"/>
    </reaction>
</comment>
<dbReference type="SUPFAM" id="SSF54534">
    <property type="entry name" value="FKBP-like"/>
    <property type="match status" value="1"/>
</dbReference>
<dbReference type="EMBL" id="QUNO01000008">
    <property type="protein sequence ID" value="REH44826.1"/>
    <property type="molecule type" value="Genomic_DNA"/>
</dbReference>
<evidence type="ECO:0000256" key="7">
    <source>
        <dbReference type="SAM" id="SignalP"/>
    </source>
</evidence>
<dbReference type="Gene3D" id="3.10.50.40">
    <property type="match status" value="1"/>
</dbReference>
<dbReference type="PROSITE" id="PS51257">
    <property type="entry name" value="PROKAR_LIPOPROTEIN"/>
    <property type="match status" value="1"/>
</dbReference>
<keyword evidence="10" id="KW-1185">Reference proteome</keyword>
<comment type="caution">
    <text evidence="9">The sequence shown here is derived from an EMBL/GenBank/DDBJ whole genome shotgun (WGS) entry which is preliminary data.</text>
</comment>
<organism evidence="9 10">
    <name type="scientific">Kutzneria buriramensis</name>
    <dbReference type="NCBI Taxonomy" id="1045776"/>
    <lineage>
        <taxon>Bacteria</taxon>
        <taxon>Bacillati</taxon>
        <taxon>Actinomycetota</taxon>
        <taxon>Actinomycetes</taxon>
        <taxon>Pseudonocardiales</taxon>
        <taxon>Pseudonocardiaceae</taxon>
        <taxon>Kutzneria</taxon>
    </lineage>
</organism>
<gene>
    <name evidence="9" type="ORF">BCF44_108306</name>
</gene>